<dbReference type="VEuPathDB" id="VectorBase:ASTE009707"/>
<dbReference type="VEuPathDB" id="VectorBase:ASTEI20_043383"/>
<dbReference type="PANTHER" id="PTHR11257:SF12">
    <property type="entry name" value="EJACULATORY BULB-SPECIFIC PROTEIN 3-RELATED"/>
    <property type="match status" value="1"/>
</dbReference>
<name>A0A182Y029_ANOST</name>
<evidence type="ECO:0000313" key="1">
    <source>
        <dbReference type="EnsemblMetazoa" id="ASTEI01814-PA"/>
    </source>
</evidence>
<dbReference type="Gene3D" id="1.10.2080.10">
    <property type="entry name" value="Insect odorant-binding protein A10/Ejaculatory bulb-specific protein 3"/>
    <property type="match status" value="1"/>
</dbReference>
<dbReference type="EnsemblMetazoa" id="ASTEI01814-RA">
    <property type="protein sequence ID" value="ASTEI01814-PA"/>
    <property type="gene ID" value="ASTEI01814"/>
</dbReference>
<dbReference type="SMR" id="A0A182Y029"/>
<dbReference type="InterPro" id="IPR036682">
    <property type="entry name" value="OS_D_A10/PebIII_sf"/>
</dbReference>
<dbReference type="SUPFAM" id="SSF100910">
    <property type="entry name" value="Chemosensory protein Csp2"/>
    <property type="match status" value="1"/>
</dbReference>
<dbReference type="OMA" id="YVIENRK"/>
<dbReference type="VEuPathDB" id="VectorBase:ASTEI01814"/>
<organism evidence="1 2">
    <name type="scientific">Anopheles stephensi</name>
    <name type="common">Indo-Pakistan malaria mosquito</name>
    <dbReference type="NCBI Taxonomy" id="30069"/>
    <lineage>
        <taxon>Eukaryota</taxon>
        <taxon>Metazoa</taxon>
        <taxon>Ecdysozoa</taxon>
        <taxon>Arthropoda</taxon>
        <taxon>Hexapoda</taxon>
        <taxon>Insecta</taxon>
        <taxon>Pterygota</taxon>
        <taxon>Neoptera</taxon>
        <taxon>Endopterygota</taxon>
        <taxon>Diptera</taxon>
        <taxon>Nematocera</taxon>
        <taxon>Culicoidea</taxon>
        <taxon>Culicidae</taxon>
        <taxon>Anophelinae</taxon>
        <taxon>Anopheles</taxon>
    </lineage>
</organism>
<proteinExistence type="predicted"/>
<accession>A0A182Y029</accession>
<evidence type="ECO:0000313" key="2">
    <source>
        <dbReference type="Proteomes" id="UP000076408"/>
    </source>
</evidence>
<dbReference type="Proteomes" id="UP000076408">
    <property type="component" value="Unassembled WGS sequence"/>
</dbReference>
<reference evidence="2" key="1">
    <citation type="journal article" date="2014" name="Genome Biol.">
        <title>Genome analysis of a major urban malaria vector mosquito, Anopheles stephensi.</title>
        <authorList>
            <person name="Jiang X."/>
            <person name="Peery A."/>
            <person name="Hall A.B."/>
            <person name="Sharma A."/>
            <person name="Chen X.G."/>
            <person name="Waterhouse R.M."/>
            <person name="Komissarov A."/>
            <person name="Riehle M.M."/>
            <person name="Shouche Y."/>
            <person name="Sharakhova M.V."/>
            <person name="Lawson D."/>
            <person name="Pakpour N."/>
            <person name="Arensburger P."/>
            <person name="Davidson V.L."/>
            <person name="Eiglmeier K."/>
            <person name="Emrich S."/>
            <person name="George P."/>
            <person name="Kennedy R.C."/>
            <person name="Mane S.P."/>
            <person name="Maslen G."/>
            <person name="Oringanje C."/>
            <person name="Qi Y."/>
            <person name="Settlage R."/>
            <person name="Tojo M."/>
            <person name="Tubio J.M."/>
            <person name="Unger M.F."/>
            <person name="Wang B."/>
            <person name="Vernick K.D."/>
            <person name="Ribeiro J.M."/>
            <person name="James A.A."/>
            <person name="Michel K."/>
            <person name="Riehle M.A."/>
            <person name="Luckhart S."/>
            <person name="Sharakhov I.V."/>
            <person name="Tu Z."/>
        </authorList>
    </citation>
    <scope>NUCLEOTIDE SEQUENCE [LARGE SCALE GENOMIC DNA]</scope>
    <source>
        <strain evidence="2">Indian</strain>
    </source>
</reference>
<dbReference type="RefSeq" id="XP_035915894.1">
    <property type="nucleotide sequence ID" value="XM_036060001.1"/>
</dbReference>
<dbReference type="Pfam" id="PF03392">
    <property type="entry name" value="OS-D"/>
    <property type="match status" value="1"/>
</dbReference>
<dbReference type="RefSeq" id="XP_035915893.1">
    <property type="nucleotide sequence ID" value="XM_036060000.1"/>
</dbReference>
<keyword evidence="2" id="KW-1185">Reference proteome</keyword>
<dbReference type="InterPro" id="IPR005055">
    <property type="entry name" value="A10/PebIII"/>
</dbReference>
<reference evidence="1" key="2">
    <citation type="submission" date="2020-05" db="UniProtKB">
        <authorList>
            <consortium name="EnsemblMetazoa"/>
        </authorList>
    </citation>
    <scope>IDENTIFICATION</scope>
    <source>
        <strain evidence="1">Indian</strain>
    </source>
</reference>
<dbReference type="KEGG" id="aste:118513801"/>
<sequence length="127" mass="14759">MKLFVAIAFALLAVVVAQDQYTTKYDGIDLDEILKSDRLFNNYFKCLMDEGRCTPDGNELKKILPEALQTNCAKCSEKQRAGAIRVINYVIENRKEQWDALQKKYDPENLYIEKYREEAKKEGINLE</sequence>
<protein>
    <submittedName>
        <fullName evidence="1">Uncharacterized protein</fullName>
    </submittedName>
</protein>
<dbReference type="GeneID" id="118513801"/>
<dbReference type="PANTHER" id="PTHR11257">
    <property type="entry name" value="CHEMOSENSORY PROTEIN-RELATED"/>
    <property type="match status" value="1"/>
</dbReference>
<dbReference type="OrthoDB" id="6344725at2759"/>
<dbReference type="AlphaFoldDB" id="A0A182Y029"/>